<feature type="region of interest" description="Disordered" evidence="3">
    <location>
        <begin position="33"/>
        <end position="69"/>
    </location>
</feature>
<evidence type="ECO:0000313" key="6">
    <source>
        <dbReference type="EMBL" id="SJZ49067.1"/>
    </source>
</evidence>
<dbReference type="GO" id="GO:0030313">
    <property type="term" value="C:cell envelope"/>
    <property type="evidence" value="ECO:0007669"/>
    <property type="project" value="UniProtKB-SubCell"/>
</dbReference>
<accession>A0A1T4L3E9</accession>
<dbReference type="CDD" id="cd02966">
    <property type="entry name" value="TlpA_like_family"/>
    <property type="match status" value="1"/>
</dbReference>
<feature type="compositionally biased region" description="Low complexity" evidence="3">
    <location>
        <begin position="36"/>
        <end position="62"/>
    </location>
</feature>
<dbReference type="AlphaFoldDB" id="A0A1T4L3E9"/>
<dbReference type="GO" id="GO:0016491">
    <property type="term" value="F:oxidoreductase activity"/>
    <property type="evidence" value="ECO:0007669"/>
    <property type="project" value="InterPro"/>
</dbReference>
<sequence>MNKRKIVLIYCAVALIAVAVAVYFIEKNNDKAAANSTSSTEGSLDSSVDSSESNDTISSEASTENGNLSTEEATEIYKIKVLSEGDKAPDFTAELVSGETFKLSDHSDEVVLINFWATWCGPCVNEMPAFESLKNDNIDGFTLVCINCNEDKSTVDQYVKECGYTYNIAYDTDNSIGQYYPTDGIPYTLIINKGIVSKTFLGADNAEHMYKEYKSAVEEALSSK</sequence>
<dbReference type="InterPro" id="IPR036249">
    <property type="entry name" value="Thioredoxin-like_sf"/>
</dbReference>
<keyword evidence="4" id="KW-0472">Membrane</keyword>
<dbReference type="Proteomes" id="UP000189857">
    <property type="component" value="Unassembled WGS sequence"/>
</dbReference>
<evidence type="ECO:0000256" key="3">
    <source>
        <dbReference type="SAM" id="MobiDB-lite"/>
    </source>
</evidence>
<keyword evidence="2" id="KW-0201">Cytochrome c-type biogenesis</keyword>
<dbReference type="RefSeq" id="WP_159444065.1">
    <property type="nucleotide sequence ID" value="NZ_FMTO01000005.1"/>
</dbReference>
<comment type="subcellular location">
    <subcellularLocation>
        <location evidence="1">Cell envelope</location>
    </subcellularLocation>
</comment>
<protein>
    <submittedName>
        <fullName evidence="6">Thiol-disulfide isomerase or thioredoxin</fullName>
    </submittedName>
</protein>
<dbReference type="InterPro" id="IPR013766">
    <property type="entry name" value="Thioredoxin_domain"/>
</dbReference>
<keyword evidence="7" id="KW-1185">Reference proteome</keyword>
<dbReference type="GO" id="GO:0016853">
    <property type="term" value="F:isomerase activity"/>
    <property type="evidence" value="ECO:0007669"/>
    <property type="project" value="UniProtKB-KW"/>
</dbReference>
<dbReference type="EMBL" id="FUXA01000005">
    <property type="protein sequence ID" value="SJZ49067.1"/>
    <property type="molecule type" value="Genomic_DNA"/>
</dbReference>
<feature type="transmembrane region" description="Helical" evidence="4">
    <location>
        <begin position="7"/>
        <end position="25"/>
    </location>
</feature>
<evidence type="ECO:0000256" key="1">
    <source>
        <dbReference type="ARBA" id="ARBA00004196"/>
    </source>
</evidence>
<dbReference type="InterPro" id="IPR013740">
    <property type="entry name" value="Redoxin"/>
</dbReference>
<dbReference type="PANTHER" id="PTHR42852">
    <property type="entry name" value="THIOL:DISULFIDE INTERCHANGE PROTEIN DSBE"/>
    <property type="match status" value="1"/>
</dbReference>
<dbReference type="InterPro" id="IPR050553">
    <property type="entry name" value="Thioredoxin_ResA/DsbE_sf"/>
</dbReference>
<dbReference type="Gene3D" id="3.40.30.10">
    <property type="entry name" value="Glutaredoxin"/>
    <property type="match status" value="1"/>
</dbReference>
<dbReference type="SUPFAM" id="SSF52833">
    <property type="entry name" value="Thioredoxin-like"/>
    <property type="match status" value="1"/>
</dbReference>
<proteinExistence type="predicted"/>
<dbReference type="Pfam" id="PF08534">
    <property type="entry name" value="Redoxin"/>
    <property type="match status" value="1"/>
</dbReference>
<dbReference type="PANTHER" id="PTHR42852:SF13">
    <property type="entry name" value="PROTEIN DIPZ"/>
    <property type="match status" value="1"/>
</dbReference>
<feature type="domain" description="Thioredoxin" evidence="5">
    <location>
        <begin position="82"/>
        <end position="222"/>
    </location>
</feature>
<keyword evidence="6" id="KW-0413">Isomerase</keyword>
<organism evidence="6 7">
    <name type="scientific">Eubacterium ruminantium</name>
    <dbReference type="NCBI Taxonomy" id="42322"/>
    <lineage>
        <taxon>Bacteria</taxon>
        <taxon>Bacillati</taxon>
        <taxon>Bacillota</taxon>
        <taxon>Clostridia</taxon>
        <taxon>Eubacteriales</taxon>
        <taxon>Eubacteriaceae</taxon>
        <taxon>Eubacterium</taxon>
    </lineage>
</organism>
<gene>
    <name evidence="6" type="ORF">SAMN02745110_00638</name>
</gene>
<evidence type="ECO:0000259" key="5">
    <source>
        <dbReference type="PROSITE" id="PS51352"/>
    </source>
</evidence>
<evidence type="ECO:0000313" key="7">
    <source>
        <dbReference type="Proteomes" id="UP000189857"/>
    </source>
</evidence>
<keyword evidence="4" id="KW-1133">Transmembrane helix</keyword>
<reference evidence="6 7" key="1">
    <citation type="submission" date="2017-02" db="EMBL/GenBank/DDBJ databases">
        <authorList>
            <person name="Peterson S.W."/>
        </authorList>
    </citation>
    <scope>NUCLEOTIDE SEQUENCE [LARGE SCALE GENOMIC DNA]</scope>
    <source>
        <strain evidence="6 7">ATCC 17233</strain>
    </source>
</reference>
<dbReference type="PROSITE" id="PS51352">
    <property type="entry name" value="THIOREDOXIN_2"/>
    <property type="match status" value="1"/>
</dbReference>
<name>A0A1T4L3E9_9FIRM</name>
<evidence type="ECO:0000256" key="2">
    <source>
        <dbReference type="ARBA" id="ARBA00022748"/>
    </source>
</evidence>
<dbReference type="PROSITE" id="PS00194">
    <property type="entry name" value="THIOREDOXIN_1"/>
    <property type="match status" value="1"/>
</dbReference>
<dbReference type="InterPro" id="IPR017937">
    <property type="entry name" value="Thioredoxin_CS"/>
</dbReference>
<dbReference type="GO" id="GO:0017004">
    <property type="term" value="P:cytochrome complex assembly"/>
    <property type="evidence" value="ECO:0007669"/>
    <property type="project" value="UniProtKB-KW"/>
</dbReference>
<evidence type="ECO:0000256" key="4">
    <source>
        <dbReference type="SAM" id="Phobius"/>
    </source>
</evidence>
<keyword evidence="4" id="KW-0812">Transmembrane</keyword>